<proteinExistence type="inferred from homology"/>
<dbReference type="FunFam" id="2.102.10.10:FF:000001">
    <property type="entry name" value="Cytochrome b-c1 complex subunit Rieske, mitochondrial"/>
    <property type="match status" value="1"/>
</dbReference>
<evidence type="ECO:0000313" key="15">
    <source>
        <dbReference type="Proteomes" id="UP001186944"/>
    </source>
</evidence>
<dbReference type="PANTHER" id="PTHR10134">
    <property type="entry name" value="CYTOCHROME B-C1 COMPLEX SUBUNIT RIESKE, MITOCHONDRIAL"/>
    <property type="match status" value="1"/>
</dbReference>
<evidence type="ECO:0000256" key="1">
    <source>
        <dbReference type="ARBA" id="ARBA00004167"/>
    </source>
</evidence>
<evidence type="ECO:0000256" key="7">
    <source>
        <dbReference type="ARBA" id="ARBA00023004"/>
    </source>
</evidence>
<dbReference type="CDD" id="cd03470">
    <property type="entry name" value="Rieske_cytochrome_bc1"/>
    <property type="match status" value="1"/>
</dbReference>
<organism evidence="14 15">
    <name type="scientific">Pinctada imbricata</name>
    <name type="common">Atlantic pearl-oyster</name>
    <name type="synonym">Pinctada martensii</name>
    <dbReference type="NCBI Taxonomy" id="66713"/>
    <lineage>
        <taxon>Eukaryota</taxon>
        <taxon>Metazoa</taxon>
        <taxon>Spiralia</taxon>
        <taxon>Lophotrochozoa</taxon>
        <taxon>Mollusca</taxon>
        <taxon>Bivalvia</taxon>
        <taxon>Autobranchia</taxon>
        <taxon>Pteriomorphia</taxon>
        <taxon>Pterioida</taxon>
        <taxon>Pterioidea</taxon>
        <taxon>Pteriidae</taxon>
        <taxon>Pinctada</taxon>
    </lineage>
</organism>
<sequence length="267" mass="29202">MIPVARPSLATAVSQITAATLKRIGPVATAKNDLPTFYTKHEPIRPTTRLPTSNLCAVSGITGISHARYLHSDLSQPNFDVYRRESTKNKSKSREQDEETRRAFSYVLVGGSGMVGFWGGKVLVNEIISFVDIDKGTVAAGVSEFDVTSLPEGTGVLTKWRGMPVYIRHRTQAEIDEECNVDLLSLRDPQHDLDRSEKPEFMVLVGVCTHLGCIPLNEAGNFAPGGYYCPCHGSHYDSSGRIRKGPAPLNLEVPPHHFADDTTLVIG</sequence>
<comment type="miscellaneous">
    <text evidence="11">The Rieske protein is a high potential 2Fe-2S protein.</text>
</comment>
<dbReference type="InterPro" id="IPR017941">
    <property type="entry name" value="Rieske_2Fe-2S"/>
</dbReference>
<dbReference type="AlphaFoldDB" id="A0AA88XI33"/>
<reference evidence="14" key="1">
    <citation type="submission" date="2019-08" db="EMBL/GenBank/DDBJ databases">
        <title>The improved chromosome-level genome for the pearl oyster Pinctada fucata martensii using PacBio sequencing and Hi-C.</title>
        <authorList>
            <person name="Zheng Z."/>
        </authorList>
    </citation>
    <scope>NUCLEOTIDE SEQUENCE</scope>
    <source>
        <strain evidence="14">ZZ-2019</strain>
        <tissue evidence="14">Adductor muscle</tissue>
    </source>
</reference>
<keyword evidence="9" id="KW-0472">Membrane</keyword>
<dbReference type="PRINTS" id="PR00162">
    <property type="entry name" value="RIESKE"/>
</dbReference>
<keyword evidence="12" id="KW-0679">Respiratory chain</keyword>
<dbReference type="InterPro" id="IPR014349">
    <property type="entry name" value="Rieske_Fe-S_prot"/>
</dbReference>
<keyword evidence="11" id="KW-0249">Electron transport</keyword>
<comment type="catalytic activity">
    <reaction evidence="11">
        <text>a quinol + 2 Fe(III)-[cytochrome c](out) = a quinone + 2 Fe(II)-[cytochrome c](out) + 2 H(+)(out)</text>
        <dbReference type="Rhea" id="RHEA:11484"/>
        <dbReference type="Rhea" id="RHEA-COMP:10350"/>
        <dbReference type="Rhea" id="RHEA-COMP:14399"/>
        <dbReference type="ChEBI" id="CHEBI:15378"/>
        <dbReference type="ChEBI" id="CHEBI:24646"/>
        <dbReference type="ChEBI" id="CHEBI:29033"/>
        <dbReference type="ChEBI" id="CHEBI:29034"/>
        <dbReference type="ChEBI" id="CHEBI:132124"/>
        <dbReference type="EC" id="7.1.1.8"/>
    </reaction>
</comment>
<feature type="domain" description="Rieske" evidence="13">
    <location>
        <begin position="169"/>
        <end position="265"/>
    </location>
</feature>
<comment type="cofactor">
    <cofactor evidence="11">
        <name>[2Fe-2S] cluster</name>
        <dbReference type="ChEBI" id="CHEBI:190135"/>
    </cofactor>
    <text evidence="11">Binds 1 [2Fe-2S] cluster per subunit.</text>
</comment>
<keyword evidence="4" id="KW-0001">2Fe-2S</keyword>
<dbReference type="EC" id="7.1.1.8" evidence="11"/>
<accession>A0AA88XI33</accession>
<dbReference type="Pfam" id="PF00355">
    <property type="entry name" value="Rieske"/>
    <property type="match status" value="1"/>
</dbReference>
<dbReference type="InterPro" id="IPR005805">
    <property type="entry name" value="Rieske_Fe-S_prot_C"/>
</dbReference>
<dbReference type="PROSITE" id="PS51296">
    <property type="entry name" value="RIESKE"/>
    <property type="match status" value="1"/>
</dbReference>
<comment type="subcellular location">
    <subcellularLocation>
        <location evidence="1">Membrane</location>
        <topology evidence="1">Single-pass membrane protein</topology>
    </subcellularLocation>
    <subcellularLocation>
        <location evidence="12">Mitochondrion inner membrane</location>
    </subcellularLocation>
</comment>
<dbReference type="InterPro" id="IPR037008">
    <property type="entry name" value="bc1_Rieske_TM_sf"/>
</dbReference>
<evidence type="ECO:0000256" key="2">
    <source>
        <dbReference type="ARBA" id="ARBA00010651"/>
    </source>
</evidence>
<evidence type="ECO:0000256" key="11">
    <source>
        <dbReference type="RuleBase" id="RU004494"/>
    </source>
</evidence>
<evidence type="ECO:0000256" key="6">
    <source>
        <dbReference type="ARBA" id="ARBA00022989"/>
    </source>
</evidence>
<keyword evidence="10" id="KW-1015">Disulfide bond</keyword>
<evidence type="ECO:0000259" key="13">
    <source>
        <dbReference type="PROSITE" id="PS51296"/>
    </source>
</evidence>
<keyword evidence="6" id="KW-1133">Transmembrane helix</keyword>
<dbReference type="Gene3D" id="1.20.5.270">
    <property type="entry name" value="Ubiquinol cytochrome reductase, transmembrane domain"/>
    <property type="match status" value="1"/>
</dbReference>
<evidence type="ECO:0000256" key="5">
    <source>
        <dbReference type="ARBA" id="ARBA00022723"/>
    </source>
</evidence>
<dbReference type="InterPro" id="IPR036922">
    <property type="entry name" value="Rieske_2Fe-2S_sf"/>
</dbReference>
<dbReference type="InterPro" id="IPR006317">
    <property type="entry name" value="Ubiquinol_cyt_c_Rdtase_Fe-S-su"/>
</dbReference>
<keyword evidence="11" id="KW-0813">Transport</keyword>
<evidence type="ECO:0000256" key="4">
    <source>
        <dbReference type="ARBA" id="ARBA00022714"/>
    </source>
</evidence>
<protein>
    <recommendedName>
        <fullName evidence="11">Cytochrome b-c1 complex subunit Rieske, mitochondrial</fullName>
        <ecNumber evidence="11">7.1.1.8</ecNumber>
    </recommendedName>
</protein>
<evidence type="ECO:0000313" key="14">
    <source>
        <dbReference type="EMBL" id="KAK3085736.1"/>
    </source>
</evidence>
<evidence type="ECO:0000256" key="3">
    <source>
        <dbReference type="ARBA" id="ARBA00022692"/>
    </source>
</evidence>
<evidence type="ECO:0000256" key="12">
    <source>
        <dbReference type="RuleBase" id="RU004495"/>
    </source>
</evidence>
<keyword evidence="5" id="KW-0479">Metal-binding</keyword>
<keyword evidence="15" id="KW-1185">Reference proteome</keyword>
<dbReference type="GO" id="GO:0005743">
    <property type="term" value="C:mitochondrial inner membrane"/>
    <property type="evidence" value="ECO:0007669"/>
    <property type="project" value="UniProtKB-SubCell"/>
</dbReference>
<dbReference type="Pfam" id="PF02921">
    <property type="entry name" value="UCR_TM"/>
    <property type="match status" value="1"/>
</dbReference>
<dbReference type="GO" id="GO:0046872">
    <property type="term" value="F:metal ion binding"/>
    <property type="evidence" value="ECO:0007669"/>
    <property type="project" value="UniProtKB-KW"/>
</dbReference>
<keyword evidence="3" id="KW-0812">Transmembrane</keyword>
<evidence type="ECO:0000256" key="9">
    <source>
        <dbReference type="ARBA" id="ARBA00023136"/>
    </source>
</evidence>
<evidence type="ECO:0000256" key="8">
    <source>
        <dbReference type="ARBA" id="ARBA00023014"/>
    </source>
</evidence>
<comment type="similarity">
    <text evidence="2">Belongs to the Rieske iron-sulfur protein family.</text>
</comment>
<dbReference type="SUPFAM" id="SSF50022">
    <property type="entry name" value="ISP domain"/>
    <property type="match status" value="1"/>
</dbReference>
<dbReference type="SUPFAM" id="SSF81502">
    <property type="entry name" value="ISP transmembrane anchor"/>
    <property type="match status" value="1"/>
</dbReference>
<gene>
    <name evidence="14" type="ORF">FSP39_007985</name>
</gene>
<name>A0AA88XI33_PINIB</name>
<dbReference type="InterPro" id="IPR004192">
    <property type="entry name" value="Rieske_TM"/>
</dbReference>
<dbReference type="Proteomes" id="UP001186944">
    <property type="component" value="Unassembled WGS sequence"/>
</dbReference>
<dbReference type="EMBL" id="VSWD01000012">
    <property type="protein sequence ID" value="KAK3085736.1"/>
    <property type="molecule type" value="Genomic_DNA"/>
</dbReference>
<keyword evidence="12" id="KW-0496">Mitochondrion</keyword>
<keyword evidence="8" id="KW-0411">Iron-sulfur</keyword>
<dbReference type="GO" id="GO:0051537">
    <property type="term" value="F:2 iron, 2 sulfur cluster binding"/>
    <property type="evidence" value="ECO:0007669"/>
    <property type="project" value="UniProtKB-KW"/>
</dbReference>
<dbReference type="NCBIfam" id="TIGR01416">
    <property type="entry name" value="Rieske_proteo"/>
    <property type="match status" value="1"/>
</dbReference>
<dbReference type="Gene3D" id="2.102.10.10">
    <property type="entry name" value="Rieske [2Fe-2S] iron-sulphur domain"/>
    <property type="match status" value="1"/>
</dbReference>
<comment type="caution">
    <text evidence="14">The sequence shown here is derived from an EMBL/GenBank/DDBJ whole genome shotgun (WGS) entry which is preliminary data.</text>
</comment>
<keyword evidence="7" id="KW-0408">Iron</keyword>
<evidence type="ECO:0000256" key="10">
    <source>
        <dbReference type="ARBA" id="ARBA00023157"/>
    </source>
</evidence>
<dbReference type="GO" id="GO:0008121">
    <property type="term" value="F:quinol-cytochrome-c reductase activity"/>
    <property type="evidence" value="ECO:0007669"/>
    <property type="project" value="UniProtKB-EC"/>
</dbReference>